<protein>
    <submittedName>
        <fullName evidence="2">Uncharacterized protein</fullName>
    </submittedName>
</protein>
<accession>E3ZTX3</accession>
<dbReference type="AlphaFoldDB" id="E3ZTX3"/>
<dbReference type="Proteomes" id="UP000004302">
    <property type="component" value="Chromosome"/>
</dbReference>
<gene>
    <name evidence="2" type="ORF">NT03LS_3018a</name>
</gene>
<evidence type="ECO:0000313" key="2">
    <source>
        <dbReference type="EMBL" id="EFR98924.1"/>
    </source>
</evidence>
<name>E3ZTX3_LISSE</name>
<reference evidence="2" key="1">
    <citation type="journal article" date="2010" name="Microbiol. Resour. Announc.">
        <title>Comparative genomics of the bacterial genus Listeria: Genome evolution is characterized by limited gene acquisition and limited gene loss.</title>
        <authorList>
            <person name="den Bakker H.C."/>
            <person name="Cummings C.A."/>
            <person name="Ferreira V."/>
            <person name="Vatta P."/>
            <person name="Orsi R.H."/>
            <person name="Degoricija L."/>
            <person name="Barker M."/>
            <person name="Petrauskene O."/>
            <person name="Furtado M.R."/>
            <person name="Wiedmann M."/>
        </authorList>
    </citation>
    <scope>NUCLEOTIDE SEQUENCE [LARGE SCALE GENOMIC DNA]</scope>
    <source>
        <strain evidence="2">FSL N1-067</strain>
    </source>
</reference>
<proteinExistence type="predicted"/>
<feature type="compositionally biased region" description="Polar residues" evidence="1">
    <location>
        <begin position="28"/>
        <end position="40"/>
    </location>
</feature>
<feature type="non-terminal residue" evidence="2">
    <location>
        <position position="1"/>
    </location>
</feature>
<comment type="caution">
    <text evidence="2">The sequence shown here is derived from an EMBL/GenBank/DDBJ whole genome shotgun (WGS) entry which is preliminary data.</text>
</comment>
<organism evidence="2">
    <name type="scientific">Listeria seeligeri FSL N1-067</name>
    <dbReference type="NCBI Taxonomy" id="702453"/>
    <lineage>
        <taxon>Bacteria</taxon>
        <taxon>Bacillati</taxon>
        <taxon>Bacillota</taxon>
        <taxon>Bacilli</taxon>
        <taxon>Bacillales</taxon>
        <taxon>Listeriaceae</taxon>
        <taxon>Listeria</taxon>
    </lineage>
</organism>
<feature type="region of interest" description="Disordered" evidence="1">
    <location>
        <begin position="17"/>
        <end position="40"/>
    </location>
</feature>
<evidence type="ECO:0000256" key="1">
    <source>
        <dbReference type="SAM" id="MobiDB-lite"/>
    </source>
</evidence>
<dbReference type="EMBL" id="ADXJ01001013">
    <property type="protein sequence ID" value="EFR98924.1"/>
    <property type="molecule type" value="Genomic_DNA"/>
</dbReference>
<dbReference type="HOGENOM" id="CLU_3281436_0_0_9"/>
<sequence>SKQISLESYKTINFPSPRCPASDAVSDATPSIKSPSPQIA</sequence>